<dbReference type="AlphaFoldDB" id="A0A1M5NQ47"/>
<accession>A0A1M5NQ47</accession>
<protein>
    <submittedName>
        <fullName evidence="3">Glycerate 2-kinase</fullName>
    </submittedName>
</protein>
<dbReference type="RefSeq" id="WP_073307747.1">
    <property type="nucleotide sequence ID" value="NZ_FQWV01000003.1"/>
</dbReference>
<dbReference type="STRING" id="43928.SAMN05443636_1311"/>
<name>A0A1M5NQ47_9EURY</name>
<keyword evidence="3" id="KW-0808">Transferase</keyword>
<dbReference type="InterPro" id="IPR007835">
    <property type="entry name" value="MOFRL"/>
</dbReference>
<keyword evidence="4" id="KW-1185">Reference proteome</keyword>
<dbReference type="GO" id="GO:0008887">
    <property type="term" value="F:glycerate kinase activity"/>
    <property type="evidence" value="ECO:0007669"/>
    <property type="project" value="InterPro"/>
</dbReference>
<dbReference type="EMBL" id="FQWV01000003">
    <property type="protein sequence ID" value="SHG91640.1"/>
    <property type="molecule type" value="Genomic_DNA"/>
</dbReference>
<dbReference type="Gene3D" id="3.40.50.10180">
    <property type="entry name" value="Glycerate kinase, MOFRL-like N-terminal domain"/>
    <property type="match status" value="1"/>
</dbReference>
<keyword evidence="3" id="KW-0418">Kinase</keyword>
<dbReference type="Proteomes" id="UP000184357">
    <property type="component" value="Unassembled WGS sequence"/>
</dbReference>
<evidence type="ECO:0000259" key="2">
    <source>
        <dbReference type="Pfam" id="PF13660"/>
    </source>
</evidence>
<dbReference type="Pfam" id="PF05161">
    <property type="entry name" value="MOFRL"/>
    <property type="match status" value="1"/>
</dbReference>
<evidence type="ECO:0000259" key="1">
    <source>
        <dbReference type="Pfam" id="PF05161"/>
    </source>
</evidence>
<dbReference type="InterPro" id="IPR037035">
    <property type="entry name" value="GK-like_C_sf"/>
</dbReference>
<dbReference type="OrthoDB" id="10741at2157"/>
<organism evidence="3 4">
    <name type="scientific">Halobaculum gomorrense</name>
    <dbReference type="NCBI Taxonomy" id="43928"/>
    <lineage>
        <taxon>Archaea</taxon>
        <taxon>Methanobacteriati</taxon>
        <taxon>Methanobacteriota</taxon>
        <taxon>Stenosarchaea group</taxon>
        <taxon>Halobacteria</taxon>
        <taxon>Halobacteriales</taxon>
        <taxon>Haloferacaceae</taxon>
        <taxon>Halobaculum</taxon>
    </lineage>
</organism>
<dbReference type="PANTHER" id="PTHR12227">
    <property type="entry name" value="GLYCERATE KINASE"/>
    <property type="match status" value="1"/>
</dbReference>
<feature type="domain" description="MOFRL-associated" evidence="2">
    <location>
        <begin position="28"/>
        <end position="270"/>
    </location>
</feature>
<reference evidence="3 4" key="1">
    <citation type="submission" date="2016-11" db="EMBL/GenBank/DDBJ databases">
        <authorList>
            <person name="Jaros S."/>
            <person name="Januszkiewicz K."/>
            <person name="Wedrychowicz H."/>
        </authorList>
    </citation>
    <scope>NUCLEOTIDE SEQUENCE [LARGE SCALE GENOMIC DNA]</scope>
    <source>
        <strain evidence="3 4">DSM 9297</strain>
    </source>
</reference>
<evidence type="ECO:0000313" key="4">
    <source>
        <dbReference type="Proteomes" id="UP000184357"/>
    </source>
</evidence>
<dbReference type="PANTHER" id="PTHR12227:SF0">
    <property type="entry name" value="GLYCERATE KINASE"/>
    <property type="match status" value="1"/>
</dbReference>
<feature type="domain" description="MOFRL" evidence="1">
    <location>
        <begin position="355"/>
        <end position="461"/>
    </location>
</feature>
<dbReference type="InterPro" id="IPR025286">
    <property type="entry name" value="MOFRL_assoc_dom"/>
</dbReference>
<dbReference type="Pfam" id="PF13660">
    <property type="entry name" value="DUF4147"/>
    <property type="match status" value="1"/>
</dbReference>
<dbReference type="InterPro" id="IPR039760">
    <property type="entry name" value="MOFRL_protein"/>
</dbReference>
<proteinExistence type="predicted"/>
<dbReference type="SUPFAM" id="SSF82544">
    <property type="entry name" value="GckA/TtuD-like"/>
    <property type="match status" value="1"/>
</dbReference>
<gene>
    <name evidence="3" type="ORF">SAMN05443636_1311</name>
</gene>
<dbReference type="Gene3D" id="3.40.1480.10">
    <property type="entry name" value="MOFRL domain"/>
    <property type="match status" value="1"/>
</dbReference>
<dbReference type="GO" id="GO:0005737">
    <property type="term" value="C:cytoplasm"/>
    <property type="evidence" value="ECO:0007669"/>
    <property type="project" value="TreeGrafter"/>
</dbReference>
<evidence type="ECO:0000313" key="3">
    <source>
        <dbReference type="EMBL" id="SHG91640.1"/>
    </source>
</evidence>
<dbReference type="InterPro" id="IPR038614">
    <property type="entry name" value="GK_N_sf"/>
</dbReference>
<sequence>MSNDESTPFPVEVSRAGRNASAAERTAIACFRAGVAAALPERVVAETVSVDGGILRVADAAYDLGAYERVVGGGGGKAADGAATALEAILGDQIDAGAVVVDETDGGEGERSDRGAVDSRIDRIVGGHPVPTTAGVEGTARALDLVRAADEDTLVLALVTGGASALFSAPVGAVGLDALRETTDALLRAGADIDEINAVRKHLSRVKGGRLAAAAAPATVVGLVFSDVVGDDLAVIGSGPTAPDASTYADALGVLERYDVTVPSAVRDHLARGERGGEPETPGAAAAAFDRVDNHILANASTALDAAAAVADERGYDPLILSSRLRGEARETGVTHAAIAEEIADAGRPVEPPAVVLSGGETTVSVEGDGVGGPNLECALAAAIEFADAGSPVRGRDCALLAADTDGRDGSTDAAGAVATPATVDDAAAARAALCDNDALSALRRADATLRTGATGTNVNDLRVLVVEA</sequence>